<accession>A0A5B7K073</accession>
<gene>
    <name evidence="2" type="ORF">E2C01_094211</name>
</gene>
<keyword evidence="3" id="KW-1185">Reference proteome</keyword>
<comment type="caution">
    <text evidence="2">The sequence shown here is derived from an EMBL/GenBank/DDBJ whole genome shotgun (WGS) entry which is preliminary data.</text>
</comment>
<evidence type="ECO:0000313" key="2">
    <source>
        <dbReference type="EMBL" id="MPC98827.1"/>
    </source>
</evidence>
<protein>
    <submittedName>
        <fullName evidence="2">Uncharacterized protein</fullName>
    </submittedName>
</protein>
<reference evidence="2 3" key="1">
    <citation type="submission" date="2019-05" db="EMBL/GenBank/DDBJ databases">
        <title>Another draft genome of Portunus trituberculatus and its Hox gene families provides insights of decapod evolution.</title>
        <authorList>
            <person name="Jeong J.-H."/>
            <person name="Song I."/>
            <person name="Kim S."/>
            <person name="Choi T."/>
            <person name="Kim D."/>
            <person name="Ryu S."/>
            <person name="Kim W."/>
        </authorList>
    </citation>
    <scope>NUCLEOTIDE SEQUENCE [LARGE SCALE GENOMIC DNA]</scope>
    <source>
        <tissue evidence="2">Muscle</tissue>
    </source>
</reference>
<keyword evidence="1" id="KW-1133">Transmembrane helix</keyword>
<dbReference type="Proteomes" id="UP000324222">
    <property type="component" value="Unassembled WGS sequence"/>
</dbReference>
<sequence length="98" mass="11194">MSYFNASINLFGFPFLLLVSETIFGERNRNKRTKMVSDLHPNLKVGETKTVSTFSDGQKVILRDTKVHASRSVGSVTPHRHYSSVSHKRRVISMMRQV</sequence>
<evidence type="ECO:0000256" key="1">
    <source>
        <dbReference type="SAM" id="Phobius"/>
    </source>
</evidence>
<keyword evidence="1" id="KW-0812">Transmembrane</keyword>
<dbReference type="AlphaFoldDB" id="A0A5B7K073"/>
<name>A0A5B7K073_PORTR</name>
<feature type="transmembrane region" description="Helical" evidence="1">
    <location>
        <begin position="6"/>
        <end position="25"/>
    </location>
</feature>
<evidence type="ECO:0000313" key="3">
    <source>
        <dbReference type="Proteomes" id="UP000324222"/>
    </source>
</evidence>
<keyword evidence="1" id="KW-0472">Membrane</keyword>
<dbReference type="EMBL" id="VSRR010115775">
    <property type="protein sequence ID" value="MPC98827.1"/>
    <property type="molecule type" value="Genomic_DNA"/>
</dbReference>
<proteinExistence type="predicted"/>
<organism evidence="2 3">
    <name type="scientific">Portunus trituberculatus</name>
    <name type="common">Swimming crab</name>
    <name type="synonym">Neptunus trituberculatus</name>
    <dbReference type="NCBI Taxonomy" id="210409"/>
    <lineage>
        <taxon>Eukaryota</taxon>
        <taxon>Metazoa</taxon>
        <taxon>Ecdysozoa</taxon>
        <taxon>Arthropoda</taxon>
        <taxon>Crustacea</taxon>
        <taxon>Multicrustacea</taxon>
        <taxon>Malacostraca</taxon>
        <taxon>Eumalacostraca</taxon>
        <taxon>Eucarida</taxon>
        <taxon>Decapoda</taxon>
        <taxon>Pleocyemata</taxon>
        <taxon>Brachyura</taxon>
        <taxon>Eubrachyura</taxon>
        <taxon>Portunoidea</taxon>
        <taxon>Portunidae</taxon>
        <taxon>Portuninae</taxon>
        <taxon>Portunus</taxon>
    </lineage>
</organism>